<keyword evidence="5" id="KW-1185">Reference proteome</keyword>
<feature type="domain" description="NPH3" evidence="3">
    <location>
        <begin position="206"/>
        <end position="510"/>
    </location>
</feature>
<protein>
    <recommendedName>
        <fullName evidence="3">NPH3 domain-containing protein</fullName>
    </recommendedName>
</protein>
<organism evidence="5">
    <name type="scientific">Selaginella moellendorffii</name>
    <name type="common">Spikemoss</name>
    <dbReference type="NCBI Taxonomy" id="88036"/>
    <lineage>
        <taxon>Eukaryota</taxon>
        <taxon>Viridiplantae</taxon>
        <taxon>Streptophyta</taxon>
        <taxon>Embryophyta</taxon>
        <taxon>Tracheophyta</taxon>
        <taxon>Lycopodiopsida</taxon>
        <taxon>Selaginellales</taxon>
        <taxon>Selaginellaceae</taxon>
        <taxon>Selaginella</taxon>
    </lineage>
</organism>
<dbReference type="AlphaFoldDB" id="D8SND1"/>
<evidence type="ECO:0000256" key="1">
    <source>
        <dbReference type="ARBA" id="ARBA00022786"/>
    </source>
</evidence>
<keyword evidence="1" id="KW-0833">Ubl conjugation pathway</keyword>
<dbReference type="GO" id="GO:0016567">
    <property type="term" value="P:protein ubiquitination"/>
    <property type="evidence" value="ECO:0007669"/>
    <property type="project" value="UniProtKB-UniPathway"/>
</dbReference>
<dbReference type="Pfam" id="PF03000">
    <property type="entry name" value="NPH3"/>
    <property type="match status" value="1"/>
</dbReference>
<dbReference type="InParanoid" id="D8SND1"/>
<evidence type="ECO:0000313" key="4">
    <source>
        <dbReference type="EMBL" id="EFJ14149.1"/>
    </source>
</evidence>
<dbReference type="Proteomes" id="UP000001514">
    <property type="component" value="Unassembled WGS sequence"/>
</dbReference>
<evidence type="ECO:0000256" key="2">
    <source>
        <dbReference type="SAM" id="Coils"/>
    </source>
</evidence>
<dbReference type="KEGG" id="smo:SELMODRAFT_423964"/>
<dbReference type="Gramene" id="EFJ14149">
    <property type="protein sequence ID" value="EFJ14149"/>
    <property type="gene ID" value="SELMODRAFT_423964"/>
</dbReference>
<gene>
    <name evidence="4" type="ORF">SELMODRAFT_423964</name>
</gene>
<sequence>MKNKQQELFLEDPMHRLLEVEVNGEHTFVLAQDPLVNRCGRLAKIIRGTTILTACRVNALRVAFHDLPGGPQAFELAARFCYWHSSGSPRGGGFHITAANVSLLRCIAEYMEMTEEFSPRNLIKETENFLQNLVFWSWNEVLLILRSCEPVLPYAEKTHIVHRCVESLAWKASTISSTCQSPTSSTSPDSSSNQSSSANNKRLSRTWWFDDVCSLSMYLMERIVKAMISNNMDNRILARFLVHYVQTALPTLGYHSHHQRSTASTTRDEHILQKYTQKVQRELLETVIALLGHLDHGSAPCSSLFGLLRVTSALNSGRSCRKQLEKMIGHQLDKASLDDIVIPLRPTGSGSLYDVDLVLRLIDRFLSDQDIFSEMTFPTPINGPIMASQPPSGSSFRRALTKFEHSLTKVADLIDKYLVEIAADPQLKPFKFKSVAKALPDSARLMHDGLYRALDLYLQAHPAVSESETMELCKVVNYQKLSFEGCKHAAQNPRFPARLALQILLLQQAKLRDTIDHCFFKEGLRVSDSSRYKEAPVPAVNHPSAAPSAVDQPSPEFGLIIRQNEELKSDINKMQAKVSELEKLCKRMRSDMSSRRTRRLLC</sequence>
<dbReference type="InterPro" id="IPR027356">
    <property type="entry name" value="NPH3_dom"/>
</dbReference>
<feature type="coiled-coil region" evidence="2">
    <location>
        <begin position="564"/>
        <end position="591"/>
    </location>
</feature>
<evidence type="ECO:0000313" key="5">
    <source>
        <dbReference type="Proteomes" id="UP000001514"/>
    </source>
</evidence>
<name>D8SND1_SELML</name>
<dbReference type="EMBL" id="GL377629">
    <property type="protein sequence ID" value="EFJ14149.1"/>
    <property type="molecule type" value="Genomic_DNA"/>
</dbReference>
<evidence type="ECO:0000259" key="3">
    <source>
        <dbReference type="PROSITE" id="PS51649"/>
    </source>
</evidence>
<dbReference type="UniPathway" id="UPA00143"/>
<reference evidence="4 5" key="1">
    <citation type="journal article" date="2011" name="Science">
        <title>The Selaginella genome identifies genetic changes associated with the evolution of vascular plants.</title>
        <authorList>
            <person name="Banks J.A."/>
            <person name="Nishiyama T."/>
            <person name="Hasebe M."/>
            <person name="Bowman J.L."/>
            <person name="Gribskov M."/>
            <person name="dePamphilis C."/>
            <person name="Albert V.A."/>
            <person name="Aono N."/>
            <person name="Aoyama T."/>
            <person name="Ambrose B.A."/>
            <person name="Ashton N.W."/>
            <person name="Axtell M.J."/>
            <person name="Barker E."/>
            <person name="Barker M.S."/>
            <person name="Bennetzen J.L."/>
            <person name="Bonawitz N.D."/>
            <person name="Chapple C."/>
            <person name="Cheng C."/>
            <person name="Correa L.G."/>
            <person name="Dacre M."/>
            <person name="DeBarry J."/>
            <person name="Dreyer I."/>
            <person name="Elias M."/>
            <person name="Engstrom E.M."/>
            <person name="Estelle M."/>
            <person name="Feng L."/>
            <person name="Finet C."/>
            <person name="Floyd S.K."/>
            <person name="Frommer W.B."/>
            <person name="Fujita T."/>
            <person name="Gramzow L."/>
            <person name="Gutensohn M."/>
            <person name="Harholt J."/>
            <person name="Hattori M."/>
            <person name="Heyl A."/>
            <person name="Hirai T."/>
            <person name="Hiwatashi Y."/>
            <person name="Ishikawa M."/>
            <person name="Iwata M."/>
            <person name="Karol K.G."/>
            <person name="Koehler B."/>
            <person name="Kolukisaoglu U."/>
            <person name="Kubo M."/>
            <person name="Kurata T."/>
            <person name="Lalonde S."/>
            <person name="Li K."/>
            <person name="Li Y."/>
            <person name="Litt A."/>
            <person name="Lyons E."/>
            <person name="Manning G."/>
            <person name="Maruyama T."/>
            <person name="Michael T.P."/>
            <person name="Mikami K."/>
            <person name="Miyazaki S."/>
            <person name="Morinaga S."/>
            <person name="Murata T."/>
            <person name="Mueller-Roeber B."/>
            <person name="Nelson D.R."/>
            <person name="Obara M."/>
            <person name="Oguri Y."/>
            <person name="Olmstead R.G."/>
            <person name="Onodera N."/>
            <person name="Petersen B.L."/>
            <person name="Pils B."/>
            <person name="Prigge M."/>
            <person name="Rensing S.A."/>
            <person name="Riano-Pachon D.M."/>
            <person name="Roberts A.W."/>
            <person name="Sato Y."/>
            <person name="Scheller H.V."/>
            <person name="Schulz B."/>
            <person name="Schulz C."/>
            <person name="Shakirov E.V."/>
            <person name="Shibagaki N."/>
            <person name="Shinohara N."/>
            <person name="Shippen D.E."/>
            <person name="Soerensen I."/>
            <person name="Sotooka R."/>
            <person name="Sugimoto N."/>
            <person name="Sugita M."/>
            <person name="Sumikawa N."/>
            <person name="Tanurdzic M."/>
            <person name="Theissen G."/>
            <person name="Ulvskov P."/>
            <person name="Wakazuki S."/>
            <person name="Weng J.K."/>
            <person name="Willats W.W."/>
            <person name="Wipf D."/>
            <person name="Wolf P.G."/>
            <person name="Yang L."/>
            <person name="Zimmer A.D."/>
            <person name="Zhu Q."/>
            <person name="Mitros T."/>
            <person name="Hellsten U."/>
            <person name="Loque D."/>
            <person name="Otillar R."/>
            <person name="Salamov A."/>
            <person name="Schmutz J."/>
            <person name="Shapiro H."/>
            <person name="Lindquist E."/>
            <person name="Lucas S."/>
            <person name="Rokhsar D."/>
            <person name="Grigoriev I.V."/>
        </authorList>
    </citation>
    <scope>NUCLEOTIDE SEQUENCE [LARGE SCALE GENOMIC DNA]</scope>
</reference>
<dbReference type="PANTHER" id="PTHR32370">
    <property type="entry name" value="OS12G0117600 PROTEIN"/>
    <property type="match status" value="1"/>
</dbReference>
<dbReference type="HOGENOM" id="CLU_005994_8_0_1"/>
<keyword evidence="2" id="KW-0175">Coiled coil</keyword>
<dbReference type="InterPro" id="IPR043454">
    <property type="entry name" value="NPH3/RPT2-like"/>
</dbReference>
<accession>D8SND1</accession>
<proteinExistence type="predicted"/>
<dbReference type="eggNOG" id="ENOG502QW1N">
    <property type="taxonomic scope" value="Eukaryota"/>
</dbReference>
<dbReference type="PROSITE" id="PS51649">
    <property type="entry name" value="NPH3"/>
    <property type="match status" value="1"/>
</dbReference>
<dbReference type="OMA" id="KGMQWRV"/>